<dbReference type="GO" id="GO:0016787">
    <property type="term" value="F:hydrolase activity"/>
    <property type="evidence" value="ECO:0007669"/>
    <property type="project" value="UniProtKB-KW"/>
</dbReference>
<dbReference type="InterPro" id="IPR000073">
    <property type="entry name" value="AB_hydrolase_1"/>
</dbReference>
<keyword evidence="4" id="KW-1185">Reference proteome</keyword>
<proteinExistence type="predicted"/>
<dbReference type="InterPro" id="IPR050266">
    <property type="entry name" value="AB_hydrolase_sf"/>
</dbReference>
<dbReference type="AlphaFoldDB" id="A0A8J3D493"/>
<name>A0A8J3D493_9BACT</name>
<reference evidence="3 4" key="1">
    <citation type="journal article" date="2014" name="Int. J. Syst. Evol. Microbiol.">
        <title>Complete genome sequence of Corynebacterium casei LMG S-19264T (=DSM 44701T), isolated from a smear-ripened cheese.</title>
        <authorList>
            <consortium name="US DOE Joint Genome Institute (JGI-PGF)"/>
            <person name="Walter F."/>
            <person name="Albersmeier A."/>
            <person name="Kalinowski J."/>
            <person name="Ruckert C."/>
        </authorList>
    </citation>
    <scope>NUCLEOTIDE SEQUENCE [LARGE SCALE GENOMIC DNA]</scope>
    <source>
        <strain evidence="3 4">KCTC 12866</strain>
    </source>
</reference>
<dbReference type="InterPro" id="IPR029058">
    <property type="entry name" value="AB_hydrolase_fold"/>
</dbReference>
<sequence length="256" mass="28917">MAPALLFSTIEHKSMKRKTLVLLHGHGMDEALWDEVVPLLDDDFTVVRPNVSLLTGCHTMEAYADELHRLLTASQIEKFTLIGHSMGGYISLAFAEKYPDMLEGFGLFHSSALADDDAKQQQRSQMAQLLRSEGADTFIRRTAPNLFGERYKQDHPTEVQNYLQRYGKLPAEALAVGMEAMRDRPDRTHVLAALPFPIVFIVGMDDQVVPFEKVMEQARFPKKIYPFVLADAGHLGMIERPEASARILRWYAGQEV</sequence>
<gene>
    <name evidence="3" type="ORF">GCM10007390_25560</name>
</gene>
<dbReference type="Gene3D" id="3.40.50.1820">
    <property type="entry name" value="alpha/beta hydrolase"/>
    <property type="match status" value="1"/>
</dbReference>
<dbReference type="Proteomes" id="UP000598271">
    <property type="component" value="Unassembled WGS sequence"/>
</dbReference>
<dbReference type="PRINTS" id="PR00111">
    <property type="entry name" value="ABHYDROLASE"/>
</dbReference>
<dbReference type="PANTHER" id="PTHR43798:SF31">
    <property type="entry name" value="AB HYDROLASE SUPERFAMILY PROTEIN YCLE"/>
    <property type="match status" value="1"/>
</dbReference>
<dbReference type="PANTHER" id="PTHR43798">
    <property type="entry name" value="MONOACYLGLYCEROL LIPASE"/>
    <property type="match status" value="1"/>
</dbReference>
<dbReference type="EMBL" id="BMXF01000002">
    <property type="protein sequence ID" value="GHB70723.1"/>
    <property type="molecule type" value="Genomic_DNA"/>
</dbReference>
<evidence type="ECO:0000313" key="4">
    <source>
        <dbReference type="Proteomes" id="UP000598271"/>
    </source>
</evidence>
<evidence type="ECO:0000259" key="2">
    <source>
        <dbReference type="Pfam" id="PF12697"/>
    </source>
</evidence>
<keyword evidence="1 3" id="KW-0378">Hydrolase</keyword>
<organism evidence="3 4">
    <name type="scientific">Persicitalea jodogahamensis</name>
    <dbReference type="NCBI Taxonomy" id="402147"/>
    <lineage>
        <taxon>Bacteria</taxon>
        <taxon>Pseudomonadati</taxon>
        <taxon>Bacteroidota</taxon>
        <taxon>Cytophagia</taxon>
        <taxon>Cytophagales</taxon>
        <taxon>Spirosomataceae</taxon>
        <taxon>Persicitalea</taxon>
    </lineage>
</organism>
<evidence type="ECO:0000256" key="1">
    <source>
        <dbReference type="ARBA" id="ARBA00022801"/>
    </source>
</evidence>
<dbReference type="Pfam" id="PF12697">
    <property type="entry name" value="Abhydrolase_6"/>
    <property type="match status" value="1"/>
</dbReference>
<dbReference type="SUPFAM" id="SSF53474">
    <property type="entry name" value="alpha/beta-Hydrolases"/>
    <property type="match status" value="1"/>
</dbReference>
<dbReference type="GO" id="GO:0016020">
    <property type="term" value="C:membrane"/>
    <property type="evidence" value="ECO:0007669"/>
    <property type="project" value="TreeGrafter"/>
</dbReference>
<evidence type="ECO:0000313" key="3">
    <source>
        <dbReference type="EMBL" id="GHB70723.1"/>
    </source>
</evidence>
<feature type="domain" description="AB hydrolase-1" evidence="2">
    <location>
        <begin position="20"/>
        <end position="246"/>
    </location>
</feature>
<comment type="caution">
    <text evidence="3">The sequence shown here is derived from an EMBL/GenBank/DDBJ whole genome shotgun (WGS) entry which is preliminary data.</text>
</comment>
<protein>
    <submittedName>
        <fullName evidence="3">Alpha/beta hydrolase</fullName>
    </submittedName>
</protein>
<accession>A0A8J3D493</accession>